<comment type="subcellular location">
    <subcellularLocation>
        <location evidence="1">Nucleus</location>
    </subcellularLocation>
</comment>
<evidence type="ECO:0000256" key="6">
    <source>
        <dbReference type="ARBA" id="ARBA00023163"/>
    </source>
</evidence>
<evidence type="ECO:0000256" key="3">
    <source>
        <dbReference type="ARBA" id="ARBA00022833"/>
    </source>
</evidence>
<dbReference type="PROSITE" id="PS50048">
    <property type="entry name" value="ZN2_CY6_FUNGAL_2"/>
    <property type="match status" value="1"/>
</dbReference>
<dbReference type="OrthoDB" id="4936229at2759"/>
<dbReference type="PANTHER" id="PTHR47782:SF12">
    <property type="entry name" value="ZN(II)2CYS6 TRANSCRIPTION FACTOR (EUROFUNG)"/>
    <property type="match status" value="1"/>
</dbReference>
<dbReference type="AlphaFoldDB" id="A0A8K0SFQ0"/>
<dbReference type="GO" id="GO:0005634">
    <property type="term" value="C:nucleus"/>
    <property type="evidence" value="ECO:0007669"/>
    <property type="project" value="UniProtKB-SubCell"/>
</dbReference>
<dbReference type="CDD" id="cd00067">
    <property type="entry name" value="GAL4"/>
    <property type="match status" value="1"/>
</dbReference>
<dbReference type="PROSITE" id="PS00463">
    <property type="entry name" value="ZN2_CY6_FUNGAL_1"/>
    <property type="match status" value="1"/>
</dbReference>
<dbReference type="Gene3D" id="4.10.240.10">
    <property type="entry name" value="Zn(2)-C6 fungal-type DNA-binding domain"/>
    <property type="match status" value="1"/>
</dbReference>
<proteinExistence type="predicted"/>
<dbReference type="Pfam" id="PF00172">
    <property type="entry name" value="Zn_clus"/>
    <property type="match status" value="1"/>
</dbReference>
<accession>A0A8K0SFQ0</accession>
<evidence type="ECO:0000256" key="7">
    <source>
        <dbReference type="ARBA" id="ARBA00023242"/>
    </source>
</evidence>
<keyword evidence="5" id="KW-0238">DNA-binding</keyword>
<evidence type="ECO:0000313" key="10">
    <source>
        <dbReference type="Proteomes" id="UP000813444"/>
    </source>
</evidence>
<keyword evidence="3" id="KW-0862">Zinc</keyword>
<evidence type="ECO:0000259" key="8">
    <source>
        <dbReference type="PROSITE" id="PS50048"/>
    </source>
</evidence>
<evidence type="ECO:0000256" key="5">
    <source>
        <dbReference type="ARBA" id="ARBA00023125"/>
    </source>
</evidence>
<organism evidence="9 10">
    <name type="scientific">Stachybotrys elegans</name>
    <dbReference type="NCBI Taxonomy" id="80388"/>
    <lineage>
        <taxon>Eukaryota</taxon>
        <taxon>Fungi</taxon>
        <taxon>Dikarya</taxon>
        <taxon>Ascomycota</taxon>
        <taxon>Pezizomycotina</taxon>
        <taxon>Sordariomycetes</taxon>
        <taxon>Hypocreomycetidae</taxon>
        <taxon>Hypocreales</taxon>
        <taxon>Stachybotryaceae</taxon>
        <taxon>Stachybotrys</taxon>
    </lineage>
</organism>
<keyword evidence="4" id="KW-0805">Transcription regulation</keyword>
<sequence>MPQNSEEDDHSRQLPTCRRCRVRKIKCDRGAPKCSNCTKAKAACIIVDPVTLEQYPRDYIRRLEERERELRLKLEDASPVLIHESATETTITAENDTPATQPSVSTLNPNGYVGDGSGLGFLRHVLSDPKWHHYKPQILQHLSERPNIPELSISANVQPPVEEATALLDN</sequence>
<keyword evidence="7" id="KW-0539">Nucleus</keyword>
<evidence type="ECO:0000256" key="2">
    <source>
        <dbReference type="ARBA" id="ARBA00022723"/>
    </source>
</evidence>
<dbReference type="Proteomes" id="UP000813444">
    <property type="component" value="Unassembled WGS sequence"/>
</dbReference>
<name>A0A8K0SFQ0_9HYPO</name>
<dbReference type="InterPro" id="IPR052202">
    <property type="entry name" value="Yeast_MetPath_Reg"/>
</dbReference>
<reference evidence="9" key="1">
    <citation type="journal article" date="2021" name="Nat. Commun.">
        <title>Genetic determinants of endophytism in the Arabidopsis root mycobiome.</title>
        <authorList>
            <person name="Mesny F."/>
            <person name="Miyauchi S."/>
            <person name="Thiergart T."/>
            <person name="Pickel B."/>
            <person name="Atanasova L."/>
            <person name="Karlsson M."/>
            <person name="Huettel B."/>
            <person name="Barry K.W."/>
            <person name="Haridas S."/>
            <person name="Chen C."/>
            <person name="Bauer D."/>
            <person name="Andreopoulos W."/>
            <person name="Pangilinan J."/>
            <person name="LaButti K."/>
            <person name="Riley R."/>
            <person name="Lipzen A."/>
            <person name="Clum A."/>
            <person name="Drula E."/>
            <person name="Henrissat B."/>
            <person name="Kohler A."/>
            <person name="Grigoriev I.V."/>
            <person name="Martin F.M."/>
            <person name="Hacquard S."/>
        </authorList>
    </citation>
    <scope>NUCLEOTIDE SEQUENCE</scope>
    <source>
        <strain evidence="9">MPI-CAGE-CH-0235</strain>
    </source>
</reference>
<dbReference type="SMART" id="SM00066">
    <property type="entry name" value="GAL4"/>
    <property type="match status" value="1"/>
</dbReference>
<dbReference type="GO" id="GO:0000981">
    <property type="term" value="F:DNA-binding transcription factor activity, RNA polymerase II-specific"/>
    <property type="evidence" value="ECO:0007669"/>
    <property type="project" value="InterPro"/>
</dbReference>
<dbReference type="InterPro" id="IPR001138">
    <property type="entry name" value="Zn2Cys6_DnaBD"/>
</dbReference>
<evidence type="ECO:0000256" key="4">
    <source>
        <dbReference type="ARBA" id="ARBA00023015"/>
    </source>
</evidence>
<dbReference type="SUPFAM" id="SSF57701">
    <property type="entry name" value="Zn2/Cys6 DNA-binding domain"/>
    <property type="match status" value="1"/>
</dbReference>
<comment type="caution">
    <text evidence="9">The sequence shown here is derived from an EMBL/GenBank/DDBJ whole genome shotgun (WGS) entry which is preliminary data.</text>
</comment>
<dbReference type="GO" id="GO:0008270">
    <property type="term" value="F:zinc ion binding"/>
    <property type="evidence" value="ECO:0007669"/>
    <property type="project" value="InterPro"/>
</dbReference>
<feature type="domain" description="Zn(2)-C6 fungal-type" evidence="8">
    <location>
        <begin position="16"/>
        <end position="46"/>
    </location>
</feature>
<dbReference type="EMBL" id="JAGPNK010000019">
    <property type="protein sequence ID" value="KAH7305219.1"/>
    <property type="molecule type" value="Genomic_DNA"/>
</dbReference>
<evidence type="ECO:0000313" key="9">
    <source>
        <dbReference type="EMBL" id="KAH7305219.1"/>
    </source>
</evidence>
<gene>
    <name evidence="9" type="ORF">B0I35DRAFT_114047</name>
</gene>
<dbReference type="PANTHER" id="PTHR47782">
    <property type="entry name" value="ZN(II)2CYS6 TRANSCRIPTION FACTOR (EUROFUNG)-RELATED"/>
    <property type="match status" value="1"/>
</dbReference>
<keyword evidence="2" id="KW-0479">Metal-binding</keyword>
<keyword evidence="10" id="KW-1185">Reference proteome</keyword>
<keyword evidence="6" id="KW-0804">Transcription</keyword>
<dbReference type="GO" id="GO:0043565">
    <property type="term" value="F:sequence-specific DNA binding"/>
    <property type="evidence" value="ECO:0007669"/>
    <property type="project" value="TreeGrafter"/>
</dbReference>
<dbReference type="InterPro" id="IPR036864">
    <property type="entry name" value="Zn2-C6_fun-type_DNA-bd_sf"/>
</dbReference>
<dbReference type="GO" id="GO:0045944">
    <property type="term" value="P:positive regulation of transcription by RNA polymerase II"/>
    <property type="evidence" value="ECO:0007669"/>
    <property type="project" value="TreeGrafter"/>
</dbReference>
<protein>
    <recommendedName>
        <fullName evidence="8">Zn(2)-C6 fungal-type domain-containing protein</fullName>
    </recommendedName>
</protein>
<evidence type="ECO:0000256" key="1">
    <source>
        <dbReference type="ARBA" id="ARBA00004123"/>
    </source>
</evidence>